<feature type="region of interest" description="Disordered" evidence="1">
    <location>
        <begin position="1"/>
        <end position="20"/>
    </location>
</feature>
<dbReference type="GO" id="GO:0080120">
    <property type="term" value="P:CAAX-box protein maturation"/>
    <property type="evidence" value="ECO:0007669"/>
    <property type="project" value="UniProtKB-ARBA"/>
</dbReference>
<dbReference type="EMBL" id="JACHDB010000002">
    <property type="protein sequence ID" value="MBB5435485.1"/>
    <property type="molecule type" value="Genomic_DNA"/>
</dbReference>
<comment type="caution">
    <text evidence="4">The sequence shown here is derived from an EMBL/GenBank/DDBJ whole genome shotgun (WGS) entry which is preliminary data.</text>
</comment>
<feature type="transmembrane region" description="Helical" evidence="2">
    <location>
        <begin position="112"/>
        <end position="136"/>
    </location>
</feature>
<evidence type="ECO:0000259" key="3">
    <source>
        <dbReference type="Pfam" id="PF02517"/>
    </source>
</evidence>
<evidence type="ECO:0000313" key="5">
    <source>
        <dbReference type="Proteomes" id="UP000572635"/>
    </source>
</evidence>
<dbReference type="InterPro" id="IPR003675">
    <property type="entry name" value="Rce1/LyrA-like_dom"/>
</dbReference>
<evidence type="ECO:0000256" key="1">
    <source>
        <dbReference type="SAM" id="MobiDB-lite"/>
    </source>
</evidence>
<proteinExistence type="predicted"/>
<dbReference type="Proteomes" id="UP000572635">
    <property type="component" value="Unassembled WGS sequence"/>
</dbReference>
<feature type="transmembrane region" description="Helical" evidence="2">
    <location>
        <begin position="249"/>
        <end position="270"/>
    </location>
</feature>
<feature type="domain" description="CAAX prenyl protease 2/Lysostaphin resistance protein A-like" evidence="3">
    <location>
        <begin position="158"/>
        <end position="254"/>
    </location>
</feature>
<dbReference type="GO" id="GO:0004175">
    <property type="term" value="F:endopeptidase activity"/>
    <property type="evidence" value="ECO:0007669"/>
    <property type="project" value="UniProtKB-ARBA"/>
</dbReference>
<evidence type="ECO:0000256" key="2">
    <source>
        <dbReference type="SAM" id="Phobius"/>
    </source>
</evidence>
<reference evidence="4 5" key="1">
    <citation type="submission" date="2020-08" db="EMBL/GenBank/DDBJ databases">
        <title>Sequencing the genomes of 1000 actinobacteria strains.</title>
        <authorList>
            <person name="Klenk H.-P."/>
        </authorList>
    </citation>
    <scope>NUCLEOTIDE SEQUENCE [LARGE SCALE GENOMIC DNA]</scope>
    <source>
        <strain evidence="4 5">DSM 44551</strain>
    </source>
</reference>
<dbReference type="Pfam" id="PF02517">
    <property type="entry name" value="Rce1-like"/>
    <property type="match status" value="1"/>
</dbReference>
<evidence type="ECO:0000313" key="4">
    <source>
        <dbReference type="EMBL" id="MBB5435485.1"/>
    </source>
</evidence>
<keyword evidence="2" id="KW-0812">Transmembrane</keyword>
<dbReference type="GO" id="GO:0006508">
    <property type="term" value="P:proteolysis"/>
    <property type="evidence" value="ECO:0007669"/>
    <property type="project" value="UniProtKB-KW"/>
</dbReference>
<accession>A0A7W8QRX0</accession>
<keyword evidence="5" id="KW-1185">Reference proteome</keyword>
<dbReference type="AlphaFoldDB" id="A0A7W8QRX0"/>
<gene>
    <name evidence="4" type="ORF">HDA36_005633</name>
</gene>
<feature type="transmembrane region" description="Helical" evidence="2">
    <location>
        <begin position="36"/>
        <end position="53"/>
    </location>
</feature>
<keyword evidence="4" id="KW-0645">Protease</keyword>
<keyword evidence="4" id="KW-0378">Hydrolase</keyword>
<organism evidence="4 5">
    <name type="scientific">Nocardiopsis composta</name>
    <dbReference type="NCBI Taxonomy" id="157465"/>
    <lineage>
        <taxon>Bacteria</taxon>
        <taxon>Bacillati</taxon>
        <taxon>Actinomycetota</taxon>
        <taxon>Actinomycetes</taxon>
        <taxon>Streptosporangiales</taxon>
        <taxon>Nocardiopsidaceae</taxon>
        <taxon>Nocardiopsis</taxon>
    </lineage>
</organism>
<keyword evidence="2" id="KW-1133">Transmembrane helix</keyword>
<feature type="transmembrane region" description="Helical" evidence="2">
    <location>
        <begin position="189"/>
        <end position="212"/>
    </location>
</feature>
<dbReference type="PANTHER" id="PTHR39430">
    <property type="entry name" value="MEMBRANE-ASSOCIATED PROTEASE-RELATED"/>
    <property type="match status" value="1"/>
</dbReference>
<feature type="transmembrane region" description="Helical" evidence="2">
    <location>
        <begin position="65"/>
        <end position="89"/>
    </location>
</feature>
<protein>
    <submittedName>
        <fullName evidence="4">Membrane protease YdiL (CAAX protease family)</fullName>
    </submittedName>
</protein>
<dbReference type="RefSeq" id="WP_184398328.1">
    <property type="nucleotide sequence ID" value="NZ_BAAAJD010000080.1"/>
</dbReference>
<feature type="transmembrane region" description="Helical" evidence="2">
    <location>
        <begin position="224"/>
        <end position="243"/>
    </location>
</feature>
<keyword evidence="2" id="KW-0472">Membrane</keyword>
<name>A0A7W8QRX0_9ACTN</name>
<feature type="transmembrane region" description="Helical" evidence="2">
    <location>
        <begin position="308"/>
        <end position="325"/>
    </location>
</feature>
<dbReference type="PANTHER" id="PTHR39430:SF1">
    <property type="entry name" value="PROTEASE"/>
    <property type="match status" value="1"/>
</dbReference>
<sequence length="333" mass="35425">MTSTTTRRPAGGGFIEAAGSGARSTHPLATVPLTQIFYLIGLLPGVLLLGPALERMLGEETDPGIAIVLNALAVPLNYAFPYAVLWMWLRYYERRSFASTGFGFDRRTLPGLGWGTLLAIGYILAWIGVSLAAGTARFDRFADFSNGGAAGVLLVGALVLVMRIVMVGIEEQLFRGWMLQAVGVRWGRAAGVLLSSACFSLFHFFFIGNLLLPGTSSHEAHWVLMLNIFLWAVFAALVTLVTGDLWAATAFHAAALILPSFLLTVALPAASAKGWPGTEDASGLLIVTVTDPTFYTGGAGFAGLFEGLPATAVLAVLAAAAWLRLRRKEHAAR</sequence>
<feature type="transmembrane region" description="Helical" evidence="2">
    <location>
        <begin position="148"/>
        <end position="169"/>
    </location>
</feature>